<keyword evidence="2" id="KW-1185">Reference proteome</keyword>
<organism evidence="1 2">
    <name type="scientific">Deefgea tanakiae</name>
    <dbReference type="NCBI Taxonomy" id="2865840"/>
    <lineage>
        <taxon>Bacteria</taxon>
        <taxon>Pseudomonadati</taxon>
        <taxon>Pseudomonadota</taxon>
        <taxon>Betaproteobacteria</taxon>
        <taxon>Neisseriales</taxon>
        <taxon>Chitinibacteraceae</taxon>
        <taxon>Deefgea</taxon>
    </lineage>
</organism>
<dbReference type="Pfam" id="PF11102">
    <property type="entry name" value="YjbF"/>
    <property type="match status" value="1"/>
</dbReference>
<dbReference type="RefSeq" id="WP_221006772.1">
    <property type="nucleotide sequence ID" value="NZ_CP081150.1"/>
</dbReference>
<dbReference type="Proteomes" id="UP000825679">
    <property type="component" value="Chromosome"/>
</dbReference>
<proteinExistence type="predicted"/>
<keyword evidence="1" id="KW-0449">Lipoprotein</keyword>
<evidence type="ECO:0000313" key="2">
    <source>
        <dbReference type="Proteomes" id="UP000825679"/>
    </source>
</evidence>
<dbReference type="InterPro" id="IPR021308">
    <property type="entry name" value="GfcB"/>
</dbReference>
<protein>
    <submittedName>
        <fullName evidence="1">YjbF family lipoprotein</fullName>
    </submittedName>
</protein>
<dbReference type="EMBL" id="CP081150">
    <property type="protein sequence ID" value="QZA78301.1"/>
    <property type="molecule type" value="Genomic_DNA"/>
</dbReference>
<accession>A0ABX8Z6T9</accession>
<dbReference type="PROSITE" id="PS51257">
    <property type="entry name" value="PROKAR_LIPOPROTEIN"/>
    <property type="match status" value="1"/>
</dbReference>
<reference evidence="1 2" key="1">
    <citation type="submission" date="2021-08" db="EMBL/GenBank/DDBJ databases">
        <title>complete genome sequencing of Deefgea sp. D25.</title>
        <authorList>
            <person name="Bae J.-W."/>
            <person name="Gim D.-H."/>
        </authorList>
    </citation>
    <scope>NUCLEOTIDE SEQUENCE [LARGE SCALE GENOMIC DNA]</scope>
    <source>
        <strain evidence="1 2">D25</strain>
    </source>
</reference>
<dbReference type="SUPFAM" id="SSF159270">
    <property type="entry name" value="YmcC-like"/>
    <property type="match status" value="1"/>
</dbReference>
<sequence>MIKNLLPLFASIFLSGCQFLGGEYVAQIKKAYNSQNNVILTQEEIAQRKQPSAYLKLGDANPQVVATLAVVENNQAKWVTADSNVIVTQNGRLVRIVGLDQSPSFVSNLEFDPIRNGIDGFSSKTRWQRFVDFKTDKQVLTNYRVQATYQVEHIEYQFLDKKIMAIRLIENNVSPDLGLSFKNEFIFDAESKKMLYARQYITPKIGWLEMTFIN</sequence>
<dbReference type="InterPro" id="IPR023373">
    <property type="entry name" value="YmcC_sf"/>
</dbReference>
<evidence type="ECO:0000313" key="1">
    <source>
        <dbReference type="EMBL" id="QZA78301.1"/>
    </source>
</evidence>
<gene>
    <name evidence="1" type="ORF">K4H28_02470</name>
</gene>
<name>A0ABX8Z6T9_9NEIS</name>
<dbReference type="Gene3D" id="2.40.360.10">
    <property type="entry name" value="YmcC-like"/>
    <property type="match status" value="1"/>
</dbReference>